<feature type="domain" description="PiggyBac transposable element-derived protein" evidence="1">
    <location>
        <begin position="2"/>
        <end position="150"/>
    </location>
</feature>
<dbReference type="PANTHER" id="PTHR46599">
    <property type="entry name" value="PIGGYBAC TRANSPOSABLE ELEMENT-DERIVED PROTEIN 4"/>
    <property type="match status" value="1"/>
</dbReference>
<proteinExistence type="predicted"/>
<dbReference type="AlphaFoldDB" id="A0AAV3XT17"/>
<keyword evidence="3" id="KW-1185">Reference proteome</keyword>
<gene>
    <name evidence="2" type="ORF">PoB_000062500</name>
</gene>
<name>A0AAV3XT17_9GAST</name>
<protein>
    <recommendedName>
        <fullName evidence="1">PiggyBac transposable element-derived protein domain-containing protein</fullName>
    </recommendedName>
</protein>
<comment type="caution">
    <text evidence="2">The sequence shown here is derived from an EMBL/GenBank/DDBJ whole genome shotgun (WGS) entry which is preliminary data.</text>
</comment>
<dbReference type="PANTHER" id="PTHR46599:SF3">
    <property type="entry name" value="PIGGYBAC TRANSPOSABLE ELEMENT-DERIVED PROTEIN 4"/>
    <property type="match status" value="1"/>
</dbReference>
<evidence type="ECO:0000313" key="3">
    <source>
        <dbReference type="Proteomes" id="UP000735302"/>
    </source>
</evidence>
<dbReference type="InterPro" id="IPR029526">
    <property type="entry name" value="PGBD"/>
</dbReference>
<dbReference type="EMBL" id="BLXT01000055">
    <property type="protein sequence ID" value="GFN74119.1"/>
    <property type="molecule type" value="Genomic_DNA"/>
</dbReference>
<dbReference type="Proteomes" id="UP000735302">
    <property type="component" value="Unassembled WGS sequence"/>
</dbReference>
<dbReference type="Pfam" id="PF13843">
    <property type="entry name" value="DDE_Tnp_1_7"/>
    <property type="match status" value="1"/>
</dbReference>
<organism evidence="2 3">
    <name type="scientific">Plakobranchus ocellatus</name>
    <dbReference type="NCBI Taxonomy" id="259542"/>
    <lineage>
        <taxon>Eukaryota</taxon>
        <taxon>Metazoa</taxon>
        <taxon>Spiralia</taxon>
        <taxon>Lophotrochozoa</taxon>
        <taxon>Mollusca</taxon>
        <taxon>Gastropoda</taxon>
        <taxon>Heterobranchia</taxon>
        <taxon>Euthyneura</taxon>
        <taxon>Panpulmonata</taxon>
        <taxon>Sacoglossa</taxon>
        <taxon>Placobranchoidea</taxon>
        <taxon>Plakobranchidae</taxon>
        <taxon>Plakobranchus</taxon>
    </lineage>
</organism>
<evidence type="ECO:0000313" key="2">
    <source>
        <dbReference type="EMBL" id="GFN74119.1"/>
    </source>
</evidence>
<reference evidence="2 3" key="1">
    <citation type="journal article" date="2021" name="Elife">
        <title>Chloroplast acquisition without the gene transfer in kleptoplastic sea slugs, Plakobranchus ocellatus.</title>
        <authorList>
            <person name="Maeda T."/>
            <person name="Takahashi S."/>
            <person name="Yoshida T."/>
            <person name="Shimamura S."/>
            <person name="Takaki Y."/>
            <person name="Nagai Y."/>
            <person name="Toyoda A."/>
            <person name="Suzuki Y."/>
            <person name="Arimoto A."/>
            <person name="Ishii H."/>
            <person name="Satoh N."/>
            <person name="Nishiyama T."/>
            <person name="Hasebe M."/>
            <person name="Maruyama T."/>
            <person name="Minagawa J."/>
            <person name="Obokata J."/>
            <person name="Shigenobu S."/>
        </authorList>
    </citation>
    <scope>NUCLEOTIDE SEQUENCE [LARGE SCALE GENOMIC DNA]</scope>
</reference>
<accession>A0AAV3XT17</accession>
<sequence length="177" mass="20275">MVVGYKSQWKFFQCNAAKPDKHHIKSFGLVDSVTGYVLDILTYFGHNTSCNLECNPGSGIAMMVFDTLLANVGRCHHVFADRWYTTRILIDHSRSQYFTGTVQINRKYFPAELKAQPLVHMEACFHKTTDNKLLFVGCKDKKTRKQLASFLIAQRLKWWRPVVEGQSHLPSICTTST</sequence>
<evidence type="ECO:0000259" key="1">
    <source>
        <dbReference type="Pfam" id="PF13843"/>
    </source>
</evidence>